<dbReference type="AlphaFoldDB" id="A0A074Z9M6"/>
<dbReference type="RefSeq" id="XP_009172435.1">
    <property type="nucleotide sequence ID" value="XM_009174171.1"/>
</dbReference>
<name>A0A074Z9M6_OPIVI</name>
<evidence type="ECO:0000313" key="3">
    <source>
        <dbReference type="Proteomes" id="UP000054324"/>
    </source>
</evidence>
<accession>A0A074Z9M6</accession>
<dbReference type="EMBL" id="KL596833">
    <property type="protein sequence ID" value="KER23818.1"/>
    <property type="molecule type" value="Genomic_DNA"/>
</dbReference>
<feature type="domain" description="Trematode PH-like" evidence="1">
    <location>
        <begin position="38"/>
        <end position="167"/>
    </location>
</feature>
<protein>
    <recommendedName>
        <fullName evidence="1">Trematode PH-like domain-containing protein</fullName>
    </recommendedName>
</protein>
<organism evidence="2 3">
    <name type="scientific">Opisthorchis viverrini</name>
    <name type="common">Southeast Asian liver fluke</name>
    <dbReference type="NCBI Taxonomy" id="6198"/>
    <lineage>
        <taxon>Eukaryota</taxon>
        <taxon>Metazoa</taxon>
        <taxon>Spiralia</taxon>
        <taxon>Lophotrochozoa</taxon>
        <taxon>Platyhelminthes</taxon>
        <taxon>Trematoda</taxon>
        <taxon>Digenea</taxon>
        <taxon>Opisthorchiida</taxon>
        <taxon>Opisthorchiata</taxon>
        <taxon>Opisthorchiidae</taxon>
        <taxon>Opisthorchis</taxon>
    </lineage>
</organism>
<feature type="non-terminal residue" evidence="2">
    <location>
        <position position="332"/>
    </location>
</feature>
<reference evidence="2 3" key="1">
    <citation type="submission" date="2013-11" db="EMBL/GenBank/DDBJ databases">
        <title>Opisthorchis viverrini - life in the bile duct.</title>
        <authorList>
            <person name="Young N.D."/>
            <person name="Nagarajan N."/>
            <person name="Lin S.J."/>
            <person name="Korhonen P.K."/>
            <person name="Jex A.R."/>
            <person name="Hall R.S."/>
            <person name="Safavi-Hemami H."/>
            <person name="Kaewkong W."/>
            <person name="Bertrand D."/>
            <person name="Gao S."/>
            <person name="Seet Q."/>
            <person name="Wongkham S."/>
            <person name="Teh B.T."/>
            <person name="Wongkham C."/>
            <person name="Intapan P.M."/>
            <person name="Maleewong W."/>
            <person name="Yang X."/>
            <person name="Hu M."/>
            <person name="Wang Z."/>
            <person name="Hofmann A."/>
            <person name="Sternberg P.W."/>
            <person name="Tan P."/>
            <person name="Wang J."/>
            <person name="Gasser R.B."/>
        </authorList>
    </citation>
    <scope>NUCLEOTIDE SEQUENCE [LARGE SCALE GENOMIC DNA]</scope>
</reference>
<evidence type="ECO:0000259" key="1">
    <source>
        <dbReference type="Pfam" id="PF25356"/>
    </source>
</evidence>
<proteinExistence type="predicted"/>
<sequence>MGTMPSRKSKSLIVNQQPPDSRYSLDQSVLRKSLDQKTKQQLFFECHVCILGRVALHRDEQFSQAKADVLMKRLHSKRQSHCIAYFLEDMIRFRKTKLLGSQPARNFVTYRAIKHVFLFEDKPDTFMLCIDNGRSIKKTYEAFKCKSREDVLAICEIIYKASLDSDYRLRDVTPIREFSRLSELSLPAHYHSTTELDRTERLARSTTSLVVDGPSQRVSDPVIDDYQPRRYDSTPLELYRVPVVKTSPKGYQKVYERKQTASPDARRKPYEWREAIDHLDNLNLAEKKEYSDDWEVNVTYLKWDNQFGAVVNDCGPIYMYFARRLNPHANYG</sequence>
<gene>
    <name evidence="2" type="ORF">T265_14556</name>
</gene>
<dbReference type="InterPro" id="IPR057376">
    <property type="entry name" value="PH_trem"/>
</dbReference>
<evidence type="ECO:0000313" key="2">
    <source>
        <dbReference type="EMBL" id="KER23818.1"/>
    </source>
</evidence>
<dbReference type="Proteomes" id="UP000054324">
    <property type="component" value="Unassembled WGS sequence"/>
</dbReference>
<dbReference type="OrthoDB" id="6226428at2759"/>
<dbReference type="Pfam" id="PF25356">
    <property type="entry name" value="PH_trem"/>
    <property type="match status" value="1"/>
</dbReference>
<keyword evidence="3" id="KW-1185">Reference proteome</keyword>
<dbReference type="GeneID" id="20328722"/>
<dbReference type="CTD" id="20328722"/>
<dbReference type="KEGG" id="ovi:T265_14556"/>